<proteinExistence type="predicted"/>
<organism evidence="2 3">
    <name type="scientific">Salipiger mangrovisoli</name>
    <dbReference type="NCBI Taxonomy" id="2865933"/>
    <lineage>
        <taxon>Bacteria</taxon>
        <taxon>Pseudomonadati</taxon>
        <taxon>Pseudomonadota</taxon>
        <taxon>Alphaproteobacteria</taxon>
        <taxon>Rhodobacterales</taxon>
        <taxon>Roseobacteraceae</taxon>
        <taxon>Salipiger</taxon>
    </lineage>
</organism>
<evidence type="ECO:0000313" key="2">
    <source>
        <dbReference type="EMBL" id="MBE9636280.1"/>
    </source>
</evidence>
<keyword evidence="1" id="KW-0812">Transmembrane</keyword>
<feature type="transmembrane region" description="Helical" evidence="1">
    <location>
        <begin position="12"/>
        <end position="29"/>
    </location>
</feature>
<keyword evidence="3" id="KW-1185">Reference proteome</keyword>
<reference evidence="2 3" key="1">
    <citation type="journal article" date="2021" name="Int. J. Syst. Evol. Microbiol.">
        <title>Salipiger mangrovisoli sp. nov., isolated from mangrove soil and the proposal for the reclassification of Paraphaeobacter pallidus as Salipiger pallidus comb. nov.</title>
        <authorList>
            <person name="Du J."/>
            <person name="Liu Y."/>
            <person name="Pei T."/>
            <person name="Deng M.R."/>
            <person name="Zhu H."/>
        </authorList>
    </citation>
    <scope>NUCLEOTIDE SEQUENCE [LARGE SCALE GENOMIC DNA]</scope>
    <source>
        <strain evidence="2 3">6D45A</strain>
    </source>
</reference>
<evidence type="ECO:0000313" key="3">
    <source>
        <dbReference type="Proteomes" id="UP000607796"/>
    </source>
</evidence>
<sequence length="59" mass="6550">MTDLGRRTLPYLFLILIAVALTCWVRPATDVGYKALFLASFAALSGLWLIGRLIAARLR</sequence>
<accession>A0ABR9WYA9</accession>
<dbReference type="Proteomes" id="UP000607796">
    <property type="component" value="Unassembled WGS sequence"/>
</dbReference>
<evidence type="ECO:0000256" key="1">
    <source>
        <dbReference type="SAM" id="Phobius"/>
    </source>
</evidence>
<name>A0ABR9WYA9_9RHOB</name>
<keyword evidence="1" id="KW-0472">Membrane</keyword>
<keyword evidence="1" id="KW-1133">Transmembrane helix</keyword>
<dbReference type="EMBL" id="JADFFK010000003">
    <property type="protein sequence ID" value="MBE9636280.1"/>
    <property type="molecule type" value="Genomic_DNA"/>
</dbReference>
<feature type="transmembrane region" description="Helical" evidence="1">
    <location>
        <begin position="35"/>
        <end position="55"/>
    </location>
</feature>
<comment type="caution">
    <text evidence="2">The sequence shown here is derived from an EMBL/GenBank/DDBJ whole genome shotgun (WGS) entry which is preliminary data.</text>
</comment>
<protein>
    <submittedName>
        <fullName evidence="2">Uncharacterized protein</fullName>
    </submittedName>
</protein>
<dbReference type="RefSeq" id="WP_194133613.1">
    <property type="nucleotide sequence ID" value="NZ_JADFFK010000003.1"/>
</dbReference>
<gene>
    <name evidence="2" type="ORF">IQ782_05445</name>
</gene>